<gene>
    <name evidence="3" type="ORF">GCM10011357_04340</name>
</gene>
<accession>A0ABQ1QY89</accession>
<organism evidence="3 4">
    <name type="scientific">Lacimicrobium alkaliphilum</name>
    <dbReference type="NCBI Taxonomy" id="1526571"/>
    <lineage>
        <taxon>Bacteria</taxon>
        <taxon>Pseudomonadati</taxon>
        <taxon>Pseudomonadota</taxon>
        <taxon>Gammaproteobacteria</taxon>
        <taxon>Alteromonadales</taxon>
        <taxon>Alteromonadaceae</taxon>
        <taxon>Lacimicrobium</taxon>
    </lineage>
</organism>
<name>A0ABQ1QY89_9ALTE</name>
<evidence type="ECO:0008006" key="5">
    <source>
        <dbReference type="Google" id="ProtNLM"/>
    </source>
</evidence>
<protein>
    <recommendedName>
        <fullName evidence="5">DUF883 domain-containing protein</fullName>
    </recommendedName>
</protein>
<proteinExistence type="predicted"/>
<feature type="compositionally biased region" description="Basic and acidic residues" evidence="1">
    <location>
        <begin position="1"/>
        <end position="14"/>
    </location>
</feature>
<feature type="transmembrane region" description="Helical" evidence="2">
    <location>
        <begin position="92"/>
        <end position="109"/>
    </location>
</feature>
<comment type="caution">
    <text evidence="3">The sequence shown here is derived from an EMBL/GenBank/DDBJ whole genome shotgun (WGS) entry which is preliminary data.</text>
</comment>
<feature type="region of interest" description="Disordered" evidence="1">
    <location>
        <begin position="1"/>
        <end position="22"/>
    </location>
</feature>
<reference evidence="4" key="1">
    <citation type="journal article" date="2019" name="Int. J. Syst. Evol. Microbiol.">
        <title>The Global Catalogue of Microorganisms (GCM) 10K type strain sequencing project: providing services to taxonomists for standard genome sequencing and annotation.</title>
        <authorList>
            <consortium name="The Broad Institute Genomics Platform"/>
            <consortium name="The Broad Institute Genome Sequencing Center for Infectious Disease"/>
            <person name="Wu L."/>
            <person name="Ma J."/>
        </authorList>
    </citation>
    <scope>NUCLEOTIDE SEQUENCE [LARGE SCALE GENOMIC DNA]</scope>
    <source>
        <strain evidence="4">CGMCC 1.12923</strain>
    </source>
</reference>
<keyword evidence="2" id="KW-0472">Membrane</keyword>
<evidence type="ECO:0000256" key="2">
    <source>
        <dbReference type="SAM" id="Phobius"/>
    </source>
</evidence>
<dbReference type="Proteomes" id="UP000614272">
    <property type="component" value="Unassembled WGS sequence"/>
</dbReference>
<dbReference type="RefSeq" id="WP_218962390.1">
    <property type="nucleotide sequence ID" value="NZ_BMGJ01000001.1"/>
</dbReference>
<evidence type="ECO:0000313" key="4">
    <source>
        <dbReference type="Proteomes" id="UP000614272"/>
    </source>
</evidence>
<sequence>MEKPTETNAAKKEFNSGVDSASGSIHRAIDNVAEAGSPAIKQVTASAHNTVDKMASGVNHAAEAISKKGIQLQHLQQQVTEGTRDQVRSHPLMSLGVAVAGGMLFSWWLSHRPGGHNAK</sequence>
<dbReference type="EMBL" id="BMGJ01000001">
    <property type="protein sequence ID" value="GGD51555.1"/>
    <property type="molecule type" value="Genomic_DNA"/>
</dbReference>
<keyword evidence="4" id="KW-1185">Reference proteome</keyword>
<keyword evidence="2" id="KW-0812">Transmembrane</keyword>
<evidence type="ECO:0000313" key="3">
    <source>
        <dbReference type="EMBL" id="GGD51555.1"/>
    </source>
</evidence>
<keyword evidence="2" id="KW-1133">Transmembrane helix</keyword>
<evidence type="ECO:0000256" key="1">
    <source>
        <dbReference type="SAM" id="MobiDB-lite"/>
    </source>
</evidence>